<feature type="domain" description="C2H2-type" evidence="10">
    <location>
        <begin position="1494"/>
        <end position="1516"/>
    </location>
</feature>
<accession>A0A553ND67</accession>
<dbReference type="GO" id="GO:0008270">
    <property type="term" value="F:zinc ion binding"/>
    <property type="evidence" value="ECO:0007669"/>
    <property type="project" value="UniProtKB-KW"/>
</dbReference>
<feature type="domain" description="C2H2-type" evidence="10">
    <location>
        <begin position="1521"/>
        <end position="1548"/>
    </location>
</feature>
<feature type="domain" description="C2H2-type" evidence="10">
    <location>
        <begin position="865"/>
        <end position="893"/>
    </location>
</feature>
<evidence type="ECO:0000256" key="8">
    <source>
        <dbReference type="PROSITE-ProRule" id="PRU00042"/>
    </source>
</evidence>
<dbReference type="Pfam" id="PF12171">
    <property type="entry name" value="zf-C2H2_jaz"/>
    <property type="match status" value="1"/>
</dbReference>
<dbReference type="OMA" id="HQMIVHK"/>
<feature type="domain" description="C2H2-type" evidence="10">
    <location>
        <begin position="1549"/>
        <end position="1577"/>
    </location>
</feature>
<evidence type="ECO:0000256" key="9">
    <source>
        <dbReference type="SAM" id="MobiDB-lite"/>
    </source>
</evidence>
<keyword evidence="12" id="KW-1185">Reference proteome</keyword>
<dbReference type="GO" id="GO:0003677">
    <property type="term" value="F:DNA binding"/>
    <property type="evidence" value="ECO:0007669"/>
    <property type="project" value="UniProtKB-KW"/>
</dbReference>
<dbReference type="FunFam" id="3.30.160.60:FF:000145">
    <property type="entry name" value="Zinc finger protein 574"/>
    <property type="match status" value="1"/>
</dbReference>
<dbReference type="SMART" id="SM00355">
    <property type="entry name" value="ZnF_C2H2"/>
    <property type="match status" value="28"/>
</dbReference>
<dbReference type="PANTHER" id="PTHR24379">
    <property type="entry name" value="KRAB AND ZINC FINGER DOMAIN-CONTAINING"/>
    <property type="match status" value="1"/>
</dbReference>
<reference evidence="11 12" key="1">
    <citation type="journal article" date="2018" name="Nat. Ecol. Evol.">
        <title>Genomic signatures of mitonuclear coevolution across populations of Tigriopus californicus.</title>
        <authorList>
            <person name="Barreto F.S."/>
            <person name="Watson E.T."/>
            <person name="Lima T.G."/>
            <person name="Willett C.S."/>
            <person name="Edmands S."/>
            <person name="Li W."/>
            <person name="Burton R.S."/>
        </authorList>
    </citation>
    <scope>NUCLEOTIDE SEQUENCE [LARGE SCALE GENOMIC DNA]</scope>
    <source>
        <strain evidence="11 12">San Diego</strain>
    </source>
</reference>
<feature type="domain" description="C2H2-type" evidence="10">
    <location>
        <begin position="1053"/>
        <end position="1081"/>
    </location>
</feature>
<feature type="domain" description="C2H2-type" evidence="10">
    <location>
        <begin position="461"/>
        <end position="489"/>
    </location>
</feature>
<dbReference type="PROSITE" id="PS50157">
    <property type="entry name" value="ZINC_FINGER_C2H2_2"/>
    <property type="match status" value="15"/>
</dbReference>
<evidence type="ECO:0000256" key="4">
    <source>
        <dbReference type="ARBA" id="ARBA00022771"/>
    </source>
</evidence>
<keyword evidence="2" id="KW-0479">Metal-binding</keyword>
<dbReference type="FunFam" id="3.30.160.60:FF:000100">
    <property type="entry name" value="Zinc finger 45-like"/>
    <property type="match status" value="1"/>
</dbReference>
<evidence type="ECO:0000256" key="6">
    <source>
        <dbReference type="ARBA" id="ARBA00023125"/>
    </source>
</evidence>
<feature type="domain" description="C2H2-type" evidence="10">
    <location>
        <begin position="497"/>
        <end position="525"/>
    </location>
</feature>
<dbReference type="InterPro" id="IPR013087">
    <property type="entry name" value="Znf_C2H2_type"/>
</dbReference>
<evidence type="ECO:0000256" key="2">
    <source>
        <dbReference type="ARBA" id="ARBA00022723"/>
    </source>
</evidence>
<sequence>MEDSSLNDLLGALKLAQVSLGSWSLVMKEECDFHINGEPHYALTLLYQSNTLEYIWRILGRTLESGVAKSEADIRAKCANLFQSGSPCLGIVPPDDQFPLSCKFSQNCLILVKTSEGCESSNTCQECSKVLHRGQSLFIGSSFKKEAIDIIYNQGQVNTNEVGTKKVKCRRNHMWTCSSCQESMQLASAKKHLKKKHLLADFTCRQCSAKYVDANDLSQHTLEHHPHDLDLMCPACQTKILLYPERRIDGDVSNLVQWLKEHYGPCSKERTRNIDSASNAKRRIMSLYKCDHCFEKFSSKRRLEEHKSVKCQIDFIQDLFCDLDFPEVAFEEGLEKKGKIMQVTCPECAEKVNSNGLRSHLMFSHRMGNYRCQSCSHVFDRPDQLTDHISSSHPQDPMTQCPNCEQDINLSKDWAGLQAHMNTCHRVKFVRDQRDNLVPRLNLSKKAKQILSPKDPPQSWVTCDRCDFQTKYAKNLIVHQELIHNHPRPREPRPEKFVCEQCGKEYKRRETFQAHLKAKHSSDSHHTCDKCGRQFPKASQLLCHRNRIHAESDEFKCRVCGLRCGNMTELKKHQVSHEDPKFTCPTCGKMFKTKTAMSLHLRTHTGEKPYNKDTPAELEDRLSCIMDPPHMDRKPLNFTHISLGQWRLFLKVKSDFQLNDEPHFGLSLLYHSITHQYIWRIWGRTRESGFVQSYPEIIAKCGKLFNLGVPCVGMEPLDGSFPMSCVFATDCLGIVSPSENSNVCQKCWMSSSHDPSDATESMQATGAISSALGIKNEIKVEEMDSIEGVYPDSPIDINEILEPTMTLGSAKESGKKKPTLLPWGEVEEEIELEKKDRVGCPHCAKKVARRFLSTHKMYHHQIGQFKCLLCSDVFPSASGLTQHSLDTHPPNTELTCPNCRQTVSIAGNPDELVQHLQSCHQVKLMQDAKGALIPLSNFCLECWRTFKTPAELRKHEDKPCFQHCHHCDFEARLTKHLDHHMAHHHPEIVLENERAELEPVVEPPVSTVPFCRKSRLLPEHEPRKNIVCDQCGKLCSTRQVFKLHVMEHHGPEHMCDQCEETFPTDEKLEVHLNLVHLKTNEFMCQECGKNCGSLKRFNSHMRIHRPAKYTCTFCGKQFRETHQYVWRIWGRTRESGFVQDYSQILAKRSQLFAQKKPCLGIKPPDEGFPLSCVFAKACSGIVPAHEDSHVCRACLKEMDSDQHGQSNVIMKFEQDWDESEADEVCEASSANHGLESPYSQQDRDLDEYGKVSCSICPKKVLPRFLLAHEMYFHQVGVFKCGECPSTFASAPDLARHLSEIHPFTTEVSCPNCRCAVSLTPNPNELVKHIGQCHRNKFMEAENGALLPLVNFCLDCWKGFKTVDLLEAHEQTPCTSRCDDCDYETREVKELAQHVSQKHPEKTLESENPIEPVKPLISLSEPSKRPKLLVSFEDPLTNLVCDICGKLYGTRYQFQLHKRRVHGTPVACKECGKVLRHQTLLEFHKNKEHSQSDKFACKECGKRYGNRGSLNNHMIIHLPPEFTCPHCGKQFKKSYVLDQHIRTHTGEKPYKCNQCDFSTAAVGNLRPHVRFVHSGIARKPRTRSKPEQEKSSKATEETCQKSIMVKND</sequence>
<dbReference type="FunFam" id="3.30.160.60:FF:001450">
    <property type="entry name" value="zinc finger protein 774"/>
    <property type="match status" value="1"/>
</dbReference>
<feature type="domain" description="C2H2-type" evidence="10">
    <location>
        <begin position="1082"/>
        <end position="1109"/>
    </location>
</feature>
<dbReference type="PANTHER" id="PTHR24379:SF121">
    <property type="entry name" value="C2H2-TYPE DOMAIN-CONTAINING PROTEIN"/>
    <property type="match status" value="1"/>
</dbReference>
<protein>
    <recommendedName>
        <fullName evidence="10">C2H2-type domain-containing protein</fullName>
    </recommendedName>
</protein>
<feature type="domain" description="C2H2-type" evidence="10">
    <location>
        <begin position="526"/>
        <end position="554"/>
    </location>
</feature>
<dbReference type="GO" id="GO:0005634">
    <property type="term" value="C:nucleus"/>
    <property type="evidence" value="ECO:0007669"/>
    <property type="project" value="UniProtKB-SubCell"/>
</dbReference>
<keyword evidence="7" id="KW-0539">Nucleus</keyword>
<evidence type="ECO:0000256" key="3">
    <source>
        <dbReference type="ARBA" id="ARBA00022737"/>
    </source>
</evidence>
<evidence type="ECO:0000256" key="5">
    <source>
        <dbReference type="ARBA" id="ARBA00022833"/>
    </source>
</evidence>
<organism evidence="11 12">
    <name type="scientific">Tigriopus californicus</name>
    <name type="common">Marine copepod</name>
    <dbReference type="NCBI Taxonomy" id="6832"/>
    <lineage>
        <taxon>Eukaryota</taxon>
        <taxon>Metazoa</taxon>
        <taxon>Ecdysozoa</taxon>
        <taxon>Arthropoda</taxon>
        <taxon>Crustacea</taxon>
        <taxon>Multicrustacea</taxon>
        <taxon>Hexanauplia</taxon>
        <taxon>Copepoda</taxon>
        <taxon>Harpacticoida</taxon>
        <taxon>Harpacticidae</taxon>
        <taxon>Tigriopus</taxon>
    </lineage>
</organism>
<dbReference type="InterPro" id="IPR036236">
    <property type="entry name" value="Znf_C2H2_sf"/>
</dbReference>
<feature type="domain" description="C2H2-type" evidence="10">
    <location>
        <begin position="1438"/>
        <end position="1461"/>
    </location>
</feature>
<feature type="domain" description="C2H2-type" evidence="10">
    <location>
        <begin position="582"/>
        <end position="609"/>
    </location>
</feature>
<feature type="domain" description="C2H2-type" evidence="10">
    <location>
        <begin position="555"/>
        <end position="582"/>
    </location>
</feature>
<name>A0A553ND67_TIGCA</name>
<evidence type="ECO:0000256" key="7">
    <source>
        <dbReference type="ARBA" id="ARBA00023242"/>
    </source>
</evidence>
<comment type="subcellular location">
    <subcellularLocation>
        <location evidence="1">Nucleus</location>
    </subcellularLocation>
</comment>
<feature type="domain" description="C2H2-type" evidence="10">
    <location>
        <begin position="370"/>
        <end position="398"/>
    </location>
</feature>
<dbReference type="EMBL" id="VCGU01000458">
    <property type="protein sequence ID" value="TRY63396.1"/>
    <property type="molecule type" value="Genomic_DNA"/>
</dbReference>
<comment type="caution">
    <text evidence="11">The sequence shown here is derived from an EMBL/GenBank/DDBJ whole genome shotgun (WGS) entry which is preliminary data.</text>
</comment>
<evidence type="ECO:0000313" key="11">
    <source>
        <dbReference type="EMBL" id="TRY63396.1"/>
    </source>
</evidence>
<evidence type="ECO:0000313" key="12">
    <source>
        <dbReference type="Proteomes" id="UP000318571"/>
    </source>
</evidence>
<dbReference type="PROSITE" id="PS00028">
    <property type="entry name" value="ZINC_FINGER_C2H2_1"/>
    <property type="match status" value="13"/>
</dbReference>
<dbReference type="InterPro" id="IPR022755">
    <property type="entry name" value="Znf_C2H2_jaz"/>
</dbReference>
<feature type="domain" description="C2H2-type" evidence="10">
    <location>
        <begin position="1465"/>
        <end position="1493"/>
    </location>
</feature>
<dbReference type="STRING" id="6832.A0A553ND67"/>
<keyword evidence="6" id="KW-0238">DNA-binding</keyword>
<keyword evidence="4 8" id="KW-0863">Zinc-finger</keyword>
<feature type="domain" description="C2H2-type" evidence="10">
    <location>
        <begin position="1278"/>
        <end position="1301"/>
    </location>
</feature>
<dbReference type="Proteomes" id="UP000318571">
    <property type="component" value="Chromosome 10"/>
</dbReference>
<feature type="region of interest" description="Disordered" evidence="9">
    <location>
        <begin position="1576"/>
        <end position="1607"/>
    </location>
</feature>
<keyword evidence="3" id="KW-0677">Repeat</keyword>
<evidence type="ECO:0000256" key="1">
    <source>
        <dbReference type="ARBA" id="ARBA00004123"/>
    </source>
</evidence>
<feature type="compositionally biased region" description="Basic and acidic residues" evidence="9">
    <location>
        <begin position="1583"/>
        <end position="1598"/>
    </location>
</feature>
<dbReference type="SUPFAM" id="SSF57667">
    <property type="entry name" value="beta-beta-alpha zinc fingers"/>
    <property type="match status" value="8"/>
</dbReference>
<evidence type="ECO:0000259" key="10">
    <source>
        <dbReference type="PROSITE" id="PS50157"/>
    </source>
</evidence>
<dbReference type="Pfam" id="PF00096">
    <property type="entry name" value="zf-C2H2"/>
    <property type="match status" value="3"/>
</dbReference>
<dbReference type="Gene3D" id="3.30.160.60">
    <property type="entry name" value="Classic Zinc Finger"/>
    <property type="match status" value="12"/>
</dbReference>
<proteinExistence type="predicted"/>
<gene>
    <name evidence="11" type="ORF">TCAL_01847</name>
</gene>
<keyword evidence="5" id="KW-0862">Zinc</keyword>